<organism evidence="1">
    <name type="scientific">metagenome</name>
    <dbReference type="NCBI Taxonomy" id="256318"/>
    <lineage>
        <taxon>unclassified sequences</taxon>
        <taxon>metagenomes</taxon>
    </lineage>
</organism>
<protein>
    <submittedName>
        <fullName evidence="1">Uncharacterized protein</fullName>
    </submittedName>
</protein>
<proteinExistence type="predicted"/>
<name>A0A380TH44_9ZZZZ</name>
<gene>
    <name evidence="1" type="ORF">DF3PB_3540005</name>
</gene>
<evidence type="ECO:0000313" key="1">
    <source>
        <dbReference type="EMBL" id="SUS06974.1"/>
    </source>
</evidence>
<sequence length="86" mass="9094">MAVRRAGVTDALDRQMKAAAFATTPASKIAQLLDVFGQTLDGIDLTTLSCALGADAKRIRGLIDSARAHGNRIVQVEGAKSAWRLT</sequence>
<reference evidence="1" key="1">
    <citation type="submission" date="2018-07" db="EMBL/GenBank/DDBJ databases">
        <authorList>
            <person name="Quirk P.G."/>
            <person name="Krulwich T.A."/>
        </authorList>
    </citation>
    <scope>NUCLEOTIDE SEQUENCE</scope>
</reference>
<accession>A0A380TH44</accession>
<dbReference type="EMBL" id="UIDG01000284">
    <property type="protein sequence ID" value="SUS06974.1"/>
    <property type="molecule type" value="Genomic_DNA"/>
</dbReference>
<dbReference type="AlphaFoldDB" id="A0A380TH44"/>